<dbReference type="SUPFAM" id="SSF75471">
    <property type="entry name" value="YhbY-like"/>
    <property type="match status" value="1"/>
</dbReference>
<dbReference type="PROSITE" id="PS51295">
    <property type="entry name" value="CRM"/>
    <property type="match status" value="1"/>
</dbReference>
<dbReference type="InterPro" id="IPR017924">
    <property type="entry name" value="RNA-binding_YhbY"/>
</dbReference>
<evidence type="ECO:0000313" key="4">
    <source>
        <dbReference type="EMBL" id="SDU38169.1"/>
    </source>
</evidence>
<proteinExistence type="predicted"/>
<dbReference type="GO" id="GO:0003723">
    <property type="term" value="F:RNA binding"/>
    <property type="evidence" value="ECO:0007669"/>
    <property type="project" value="UniProtKB-UniRule"/>
</dbReference>
<gene>
    <name evidence="4" type="ORF">SAMN05216210_3493</name>
</gene>
<protein>
    <submittedName>
        <fullName evidence="4">RNA-binding protein</fullName>
    </submittedName>
</protein>
<sequence length="104" mass="11615">MALSSAQKKDLKRIAHHLKPVVLVSEQGASEGVIAELQRALNDHELIKIRINVSDREAKQALIAELCKQTGAELVQVIGKMAVLLKRNPEPNRNLSNLLRYKEL</sequence>
<dbReference type="OrthoDB" id="9797519at2"/>
<dbReference type="PANTHER" id="PTHR40065">
    <property type="entry name" value="RNA-BINDING PROTEIN YHBY"/>
    <property type="match status" value="1"/>
</dbReference>
<evidence type="ECO:0000256" key="1">
    <source>
        <dbReference type="ARBA" id="ARBA00022884"/>
    </source>
</evidence>
<dbReference type="AlphaFoldDB" id="A0A1H2I287"/>
<dbReference type="RefSeq" id="WP_092389388.1">
    <property type="nucleotide sequence ID" value="NZ_LT629787.1"/>
</dbReference>
<reference evidence="5" key="1">
    <citation type="submission" date="2016-10" db="EMBL/GenBank/DDBJ databases">
        <authorList>
            <person name="Varghese N."/>
            <person name="Submissions S."/>
        </authorList>
    </citation>
    <scope>NUCLEOTIDE SEQUENCE [LARGE SCALE GENOMIC DNA]</scope>
    <source>
        <strain evidence="5">CECT 8338</strain>
    </source>
</reference>
<dbReference type="Gene3D" id="3.30.110.60">
    <property type="entry name" value="YhbY-like"/>
    <property type="match status" value="1"/>
</dbReference>
<dbReference type="EMBL" id="LT629787">
    <property type="protein sequence ID" value="SDU38169.1"/>
    <property type="molecule type" value="Genomic_DNA"/>
</dbReference>
<dbReference type="STRING" id="1434072.SAMN05216210_3493"/>
<evidence type="ECO:0000256" key="2">
    <source>
        <dbReference type="PROSITE-ProRule" id="PRU00626"/>
    </source>
</evidence>
<dbReference type="NCBIfam" id="TIGR00253">
    <property type="entry name" value="RNA_bind_YhbY"/>
    <property type="match status" value="1"/>
</dbReference>
<name>A0A1H2I287_9GAMM</name>
<keyword evidence="1 2" id="KW-0694">RNA-binding</keyword>
<dbReference type="InterPro" id="IPR001890">
    <property type="entry name" value="RNA-binding_CRM"/>
</dbReference>
<organism evidence="4 5">
    <name type="scientific">Halopseudomonas salegens</name>
    <dbReference type="NCBI Taxonomy" id="1434072"/>
    <lineage>
        <taxon>Bacteria</taxon>
        <taxon>Pseudomonadati</taxon>
        <taxon>Pseudomonadota</taxon>
        <taxon>Gammaproteobacteria</taxon>
        <taxon>Pseudomonadales</taxon>
        <taxon>Pseudomonadaceae</taxon>
        <taxon>Halopseudomonas</taxon>
    </lineage>
</organism>
<dbReference type="PANTHER" id="PTHR40065:SF3">
    <property type="entry name" value="RNA-BINDING PROTEIN YHBY"/>
    <property type="match status" value="1"/>
</dbReference>
<dbReference type="Pfam" id="PF01985">
    <property type="entry name" value="CRS1_YhbY"/>
    <property type="match status" value="1"/>
</dbReference>
<evidence type="ECO:0000259" key="3">
    <source>
        <dbReference type="PROSITE" id="PS51295"/>
    </source>
</evidence>
<dbReference type="InterPro" id="IPR051925">
    <property type="entry name" value="RNA-binding_domain"/>
</dbReference>
<evidence type="ECO:0000313" key="5">
    <source>
        <dbReference type="Proteomes" id="UP000243924"/>
    </source>
</evidence>
<feature type="domain" description="CRM" evidence="3">
    <location>
        <begin position="1"/>
        <end position="97"/>
    </location>
</feature>
<dbReference type="SMART" id="SM01103">
    <property type="entry name" value="CRS1_YhbY"/>
    <property type="match status" value="1"/>
</dbReference>
<dbReference type="InterPro" id="IPR035920">
    <property type="entry name" value="YhbY-like_sf"/>
</dbReference>
<keyword evidence="5" id="KW-1185">Reference proteome</keyword>
<dbReference type="Proteomes" id="UP000243924">
    <property type="component" value="Chromosome I"/>
</dbReference>
<accession>A0A1H2I287</accession>